<protein>
    <submittedName>
        <fullName evidence="1">Transmembrane protein</fullName>
    </submittedName>
</protein>
<dbReference type="OrthoDB" id="1732413at2759"/>
<accession>A0A7J6VY40</accession>
<dbReference type="Proteomes" id="UP000554482">
    <property type="component" value="Unassembled WGS sequence"/>
</dbReference>
<dbReference type="PANTHER" id="PTHR33985:SF2">
    <property type="entry name" value="EXPRESSED PROTEIN"/>
    <property type="match status" value="1"/>
</dbReference>
<evidence type="ECO:0000313" key="3">
    <source>
        <dbReference type="Proteomes" id="UP000554482"/>
    </source>
</evidence>
<dbReference type="EMBL" id="JABWDY010018379">
    <property type="protein sequence ID" value="KAF5194690.1"/>
    <property type="molecule type" value="Genomic_DNA"/>
</dbReference>
<organism evidence="1 3">
    <name type="scientific">Thalictrum thalictroides</name>
    <name type="common">Rue-anemone</name>
    <name type="synonym">Anemone thalictroides</name>
    <dbReference type="NCBI Taxonomy" id="46969"/>
    <lineage>
        <taxon>Eukaryota</taxon>
        <taxon>Viridiplantae</taxon>
        <taxon>Streptophyta</taxon>
        <taxon>Embryophyta</taxon>
        <taxon>Tracheophyta</taxon>
        <taxon>Spermatophyta</taxon>
        <taxon>Magnoliopsida</taxon>
        <taxon>Ranunculales</taxon>
        <taxon>Ranunculaceae</taxon>
        <taxon>Thalictroideae</taxon>
        <taxon>Thalictrum</taxon>
    </lineage>
</organism>
<dbReference type="InterPro" id="IPR052806">
    <property type="entry name" value="Fasciclin-like_AGP"/>
</dbReference>
<gene>
    <name evidence="2" type="ORF">FRX31_015724</name>
    <name evidence="1" type="ORF">FRX31_020366</name>
</gene>
<keyword evidence="1" id="KW-0812">Transmembrane</keyword>
<dbReference type="PANTHER" id="PTHR33985">
    <property type="entry name" value="OS02G0491300 PROTEIN-RELATED"/>
    <property type="match status" value="1"/>
</dbReference>
<name>A0A7J6VY40_THATH</name>
<keyword evidence="1" id="KW-0472">Membrane</keyword>
<proteinExistence type="predicted"/>
<reference evidence="1 3" key="1">
    <citation type="submission" date="2020-06" db="EMBL/GenBank/DDBJ databases">
        <title>Transcriptomic and genomic resources for Thalictrum thalictroides and T. hernandezii: Facilitating candidate gene discovery in an emerging model plant lineage.</title>
        <authorList>
            <person name="Arias T."/>
            <person name="Riano-Pachon D.M."/>
            <person name="Di Stilio V.S."/>
        </authorList>
    </citation>
    <scope>NUCLEOTIDE SEQUENCE [LARGE SCALE GENOMIC DNA]</scope>
    <source>
        <strain evidence="3">cv. WT478/WT964</strain>
        <strain evidence="1">WT478/WT964</strain>
        <tissue evidence="1">Leaves</tissue>
    </source>
</reference>
<comment type="caution">
    <text evidence="1">The sequence shown here is derived from an EMBL/GenBank/DDBJ whole genome shotgun (WGS) entry which is preliminary data.</text>
</comment>
<keyword evidence="3" id="KW-1185">Reference proteome</keyword>
<dbReference type="EMBL" id="JABWDY010024672">
    <property type="protein sequence ID" value="KAF5190046.1"/>
    <property type="molecule type" value="Genomic_DNA"/>
</dbReference>
<sequence length="191" mass="21250">MVFNRLHSLIATDKRLYYAYGSPDDIETWKTFRIQYSLPLVPTRDASKARKSLAREAGETLSPGRCITLTSDSVNRKTSTTASAKVFIGGVEITKPDLFNNGMVVIHGLQGFISPLSTFSCDVERMTSLSFPFHPDHHSGQHIQTSGSVQPAIMRLMLRDAMLRLRNNGFSILALAMKVKYAELVTLNNTI</sequence>
<dbReference type="AlphaFoldDB" id="A0A7J6VY40"/>
<evidence type="ECO:0000313" key="2">
    <source>
        <dbReference type="EMBL" id="KAF5194690.1"/>
    </source>
</evidence>
<evidence type="ECO:0000313" key="1">
    <source>
        <dbReference type="EMBL" id="KAF5190046.1"/>
    </source>
</evidence>